<organism evidence="1">
    <name type="scientific">Dunaliella tertiolecta</name>
    <name type="common">Green alga</name>
    <dbReference type="NCBI Taxonomy" id="3047"/>
    <lineage>
        <taxon>Eukaryota</taxon>
        <taxon>Viridiplantae</taxon>
        <taxon>Chlorophyta</taxon>
        <taxon>core chlorophytes</taxon>
        <taxon>Chlorophyceae</taxon>
        <taxon>CS clade</taxon>
        <taxon>Chlamydomonadales</taxon>
        <taxon>Dunaliellaceae</taxon>
        <taxon>Dunaliella</taxon>
    </lineage>
</organism>
<sequence length="108" mass="11572">MPPRGSTLLQSAYKLGCLYKQSLSLPCHFMGPLQVCMQQPHIQGNSSSESSCHGEGVGSSMPNAPRLNAFQGDYQSLQLGYMPSALAHSLLSTAQLQSICVEQDDDGI</sequence>
<gene>
    <name evidence="1" type="ORF">DTER00134_LOCUS347</name>
</gene>
<accession>A0A7S3QK11</accession>
<name>A0A7S3QK11_DUNTE</name>
<reference evidence="1" key="1">
    <citation type="submission" date="2021-01" db="EMBL/GenBank/DDBJ databases">
        <authorList>
            <person name="Corre E."/>
            <person name="Pelletier E."/>
            <person name="Niang G."/>
            <person name="Scheremetjew M."/>
            <person name="Finn R."/>
            <person name="Kale V."/>
            <person name="Holt S."/>
            <person name="Cochrane G."/>
            <person name="Meng A."/>
            <person name="Brown T."/>
            <person name="Cohen L."/>
        </authorList>
    </citation>
    <scope>NUCLEOTIDE SEQUENCE</scope>
    <source>
        <strain evidence="1">CCMP1320</strain>
    </source>
</reference>
<protein>
    <submittedName>
        <fullName evidence="1">Uncharacterized protein</fullName>
    </submittedName>
</protein>
<evidence type="ECO:0000313" key="1">
    <source>
        <dbReference type="EMBL" id="CAE0485308.1"/>
    </source>
</evidence>
<dbReference type="EMBL" id="HBIP01000820">
    <property type="protein sequence ID" value="CAE0485308.1"/>
    <property type="molecule type" value="Transcribed_RNA"/>
</dbReference>
<dbReference type="AlphaFoldDB" id="A0A7S3QK11"/>
<proteinExistence type="predicted"/>